<name>A0A7G5XF06_9BACT</name>
<evidence type="ECO:0008006" key="4">
    <source>
        <dbReference type="Google" id="ProtNLM"/>
    </source>
</evidence>
<dbReference type="EMBL" id="CP060007">
    <property type="protein sequence ID" value="QNA44059.1"/>
    <property type="molecule type" value="Genomic_DNA"/>
</dbReference>
<keyword evidence="1" id="KW-0732">Signal</keyword>
<evidence type="ECO:0000313" key="2">
    <source>
        <dbReference type="EMBL" id="QNA44059.1"/>
    </source>
</evidence>
<sequence>MKSFIILFLFSLISTIAKADVFAGGFIILSNGDTVLCQIKIAGKKKVTNYSTLVVQSFSGEEKIYKAKDKEVLEYGYQYLGSNFIYRFVEVSKNFESGFFRLINNGKKYKLYVNYLSDTNNGVTVTLPHYAIFKPNGDYKDLTTHVLGNWKKNLRIILSDNPEALQELETISRKEIEAFVKKLNRQE</sequence>
<dbReference type="RefSeq" id="WP_182802321.1">
    <property type="nucleotide sequence ID" value="NZ_CP060007.1"/>
</dbReference>
<feature type="signal peptide" evidence="1">
    <location>
        <begin position="1"/>
        <end position="19"/>
    </location>
</feature>
<accession>A0A7G5XF06</accession>
<protein>
    <recommendedName>
        <fullName evidence="4">DUF4468 domain-containing protein</fullName>
    </recommendedName>
</protein>
<gene>
    <name evidence="2" type="ORF">H4075_18580</name>
</gene>
<organism evidence="2 3">
    <name type="scientific">Lacibacter sediminis</name>
    <dbReference type="NCBI Taxonomy" id="2760713"/>
    <lineage>
        <taxon>Bacteria</taxon>
        <taxon>Pseudomonadati</taxon>
        <taxon>Bacteroidota</taxon>
        <taxon>Chitinophagia</taxon>
        <taxon>Chitinophagales</taxon>
        <taxon>Chitinophagaceae</taxon>
        <taxon>Lacibacter</taxon>
    </lineage>
</organism>
<feature type="chain" id="PRO_5028897418" description="DUF4468 domain-containing protein" evidence="1">
    <location>
        <begin position="20"/>
        <end position="187"/>
    </location>
</feature>
<dbReference type="Proteomes" id="UP000515344">
    <property type="component" value="Chromosome"/>
</dbReference>
<keyword evidence="3" id="KW-1185">Reference proteome</keyword>
<proteinExistence type="predicted"/>
<dbReference type="AlphaFoldDB" id="A0A7G5XF06"/>
<evidence type="ECO:0000313" key="3">
    <source>
        <dbReference type="Proteomes" id="UP000515344"/>
    </source>
</evidence>
<reference evidence="3" key="1">
    <citation type="submission" date="2020-08" db="EMBL/GenBank/DDBJ databases">
        <title>Lacibacter sp. S13-6-6 genome sequencing.</title>
        <authorList>
            <person name="Jin L."/>
        </authorList>
    </citation>
    <scope>NUCLEOTIDE SEQUENCE [LARGE SCALE GENOMIC DNA]</scope>
    <source>
        <strain evidence="3">S13-6-6</strain>
    </source>
</reference>
<evidence type="ECO:0000256" key="1">
    <source>
        <dbReference type="SAM" id="SignalP"/>
    </source>
</evidence>
<dbReference type="KEGG" id="lacs:H4075_18580"/>